<organism evidence="1 2">
    <name type="scientific">Savagea serpentis</name>
    <dbReference type="NCBI Taxonomy" id="2785297"/>
    <lineage>
        <taxon>Bacteria</taxon>
        <taxon>Bacillati</taxon>
        <taxon>Bacillota</taxon>
        <taxon>Bacilli</taxon>
        <taxon>Bacillales</taxon>
        <taxon>Caryophanaceae</taxon>
        <taxon>Savagea</taxon>
    </lineage>
</organism>
<gene>
    <name evidence="1" type="ORF">IRY55_03750</name>
</gene>
<proteinExistence type="predicted"/>
<protein>
    <submittedName>
        <fullName evidence="1">Uncharacterized protein</fullName>
    </submittedName>
</protein>
<evidence type="ECO:0000313" key="2">
    <source>
        <dbReference type="Proteomes" id="UP000622653"/>
    </source>
</evidence>
<dbReference type="EMBL" id="JADKPV010000001">
    <property type="protein sequence ID" value="MBF4500469.1"/>
    <property type="molecule type" value="Genomic_DNA"/>
</dbReference>
<reference evidence="1" key="1">
    <citation type="submission" date="2020-11" db="EMBL/GenBank/DDBJ databases">
        <title>Multidrug resistant novel bacterium Savagea serpentis sp. nov., isolated from the scats of a vine snake (Ahaetulla nasuta).</title>
        <authorList>
            <person name="Venkata Ramana V."/>
            <person name="Vikas Patil S."/>
            <person name="Yogita Lugani V."/>
        </authorList>
    </citation>
    <scope>NUCLEOTIDE SEQUENCE</scope>
    <source>
        <strain evidence="1">SN6</strain>
    </source>
</reference>
<dbReference type="Proteomes" id="UP000622653">
    <property type="component" value="Unassembled WGS sequence"/>
</dbReference>
<name>A0A8J7KSE1_9BACL</name>
<dbReference type="RefSeq" id="WP_194561908.1">
    <property type="nucleotide sequence ID" value="NZ_JADKPV010000001.1"/>
</dbReference>
<evidence type="ECO:0000313" key="1">
    <source>
        <dbReference type="EMBL" id="MBF4500469.1"/>
    </source>
</evidence>
<comment type="caution">
    <text evidence="1">The sequence shown here is derived from an EMBL/GenBank/DDBJ whole genome shotgun (WGS) entry which is preliminary data.</text>
</comment>
<accession>A0A8J7KSE1</accession>
<keyword evidence="2" id="KW-1185">Reference proteome</keyword>
<dbReference type="AlphaFoldDB" id="A0A8J7KSE1"/>
<sequence>MYLDSNLITRFRNVMLGNNSYVINMYKNHEGKNKWNVICSAMDWIEVSVNGIQYIDFKHPSQHMRSLNVMQFICALDIIIEGIKQLCRVFQIKYLYTNNKEIFQTEWSDDIYFKHIRAAFGTHPVNLKDLNPSSEIKYYASWSTDKMGKDFTVIMYSNSLEIESYEMNIEIEELFAYTEKRYRLLEKIIVEINKRYKDFRAEKKNIEIRKGKTLNEEVQILLEENKKRYGKYGYHMELKK</sequence>